<keyword evidence="1" id="KW-0812">Transmembrane</keyword>
<keyword evidence="3" id="KW-1185">Reference proteome</keyword>
<reference evidence="2 3" key="1">
    <citation type="submission" date="2009-12" db="EMBL/GenBank/DDBJ databases">
        <title>The draft genome of Batrachochytrium dendrobatidis.</title>
        <authorList>
            <consortium name="US DOE Joint Genome Institute (JGI-PGF)"/>
            <person name="Kuo A."/>
            <person name="Salamov A."/>
            <person name="Schmutz J."/>
            <person name="Lucas S."/>
            <person name="Pitluck S."/>
            <person name="Rosenblum E."/>
            <person name="Stajich J."/>
            <person name="Eisen M."/>
            <person name="Grigoriev I.V."/>
        </authorList>
    </citation>
    <scope>NUCLEOTIDE SEQUENCE [LARGE SCALE GENOMIC DNA]</scope>
    <source>
        <strain evidence="3">JAM81 / FGSC 10211</strain>
    </source>
</reference>
<feature type="transmembrane region" description="Helical" evidence="1">
    <location>
        <begin position="121"/>
        <end position="147"/>
    </location>
</feature>
<accession>F4P8G7</accession>
<dbReference type="GeneID" id="18239038"/>
<dbReference type="Proteomes" id="UP000007241">
    <property type="component" value="Unassembled WGS sequence"/>
</dbReference>
<feature type="transmembrane region" description="Helical" evidence="1">
    <location>
        <begin position="24"/>
        <end position="42"/>
    </location>
</feature>
<dbReference type="AlphaFoldDB" id="F4P8G7"/>
<feature type="transmembrane region" description="Helical" evidence="1">
    <location>
        <begin position="81"/>
        <end position="101"/>
    </location>
</feature>
<feature type="transmembrane region" description="Helical" evidence="1">
    <location>
        <begin position="217"/>
        <end position="237"/>
    </location>
</feature>
<dbReference type="RefSeq" id="XP_006680673.1">
    <property type="nucleotide sequence ID" value="XM_006680610.1"/>
</dbReference>
<gene>
    <name evidence="2" type="ORF">BATDEDRAFT_26456</name>
</gene>
<evidence type="ECO:0000313" key="2">
    <source>
        <dbReference type="EMBL" id="EGF78430.1"/>
    </source>
</evidence>
<dbReference type="HOGENOM" id="CLU_959703_0_0_1"/>
<keyword evidence="1" id="KW-0472">Membrane</keyword>
<feature type="transmembrane region" description="Helical" evidence="1">
    <location>
        <begin position="54"/>
        <end position="75"/>
    </location>
</feature>
<keyword evidence="1" id="KW-1133">Transmembrane helix</keyword>
<feature type="transmembrane region" description="Helical" evidence="1">
    <location>
        <begin position="191"/>
        <end position="211"/>
    </location>
</feature>
<organism evidence="2 3">
    <name type="scientific">Batrachochytrium dendrobatidis (strain JAM81 / FGSC 10211)</name>
    <name type="common">Frog chytrid fungus</name>
    <dbReference type="NCBI Taxonomy" id="684364"/>
    <lineage>
        <taxon>Eukaryota</taxon>
        <taxon>Fungi</taxon>
        <taxon>Fungi incertae sedis</taxon>
        <taxon>Chytridiomycota</taxon>
        <taxon>Chytridiomycota incertae sedis</taxon>
        <taxon>Chytridiomycetes</taxon>
        <taxon>Rhizophydiales</taxon>
        <taxon>Rhizophydiales incertae sedis</taxon>
        <taxon>Batrachochytrium</taxon>
    </lineage>
</organism>
<feature type="transmembrane region" description="Helical" evidence="1">
    <location>
        <begin position="153"/>
        <end position="179"/>
    </location>
</feature>
<dbReference type="InParanoid" id="F4P8G7"/>
<evidence type="ECO:0000313" key="3">
    <source>
        <dbReference type="Proteomes" id="UP000007241"/>
    </source>
</evidence>
<evidence type="ECO:0000256" key="1">
    <source>
        <dbReference type="SAM" id="Phobius"/>
    </source>
</evidence>
<dbReference type="EMBL" id="GL882888">
    <property type="protein sequence ID" value="EGF78430.1"/>
    <property type="molecule type" value="Genomic_DNA"/>
</dbReference>
<protein>
    <submittedName>
        <fullName evidence="2">Uncharacterized protein</fullName>
    </submittedName>
</protein>
<sequence>MSVQDSPISIVASLGPWGPMEYGSLIYGLILIGAAIIRFGILCTKGFSATPQKVWGTTLVLILALIILDMVLTFVPGALTPISQCIAILLLWVIVSGFWYWQARFFYNLPRSVRYVNREFVTVITFAVVFISFEHFILAASCFPPLLQYQPQLMIMSMIWLGIIAICDLIQSILLFRFLAKGLDIPLPLKVRYTFFFIVSACSMIVGMLISPDRQYVTLYIGDLCVCGFALSSMFSLETISECSALRRQPGSHVKSNATSSHQLSSSTLILPPQTSQKSLKIPPSAILNT</sequence>
<name>F4P8G7_BATDJ</name>
<proteinExistence type="predicted"/>